<protein>
    <submittedName>
        <fullName evidence="1">Uncharacterized protein</fullName>
    </submittedName>
</protein>
<evidence type="ECO:0000313" key="2">
    <source>
        <dbReference type="Proteomes" id="UP000316921"/>
    </source>
</evidence>
<dbReference type="RefSeq" id="WP_145062934.1">
    <property type="nucleotide sequence ID" value="NZ_CP036287.1"/>
</dbReference>
<evidence type="ECO:0000313" key="1">
    <source>
        <dbReference type="EMBL" id="QDU65888.1"/>
    </source>
</evidence>
<dbReference type="EMBL" id="CP036287">
    <property type="protein sequence ID" value="QDU65888.1"/>
    <property type="molecule type" value="Genomic_DNA"/>
</dbReference>
<dbReference type="KEGG" id="pbap:Pla133_09540"/>
<reference evidence="1 2" key="1">
    <citation type="submission" date="2019-02" db="EMBL/GenBank/DDBJ databases">
        <title>Deep-cultivation of Planctomycetes and their phenomic and genomic characterization uncovers novel biology.</title>
        <authorList>
            <person name="Wiegand S."/>
            <person name="Jogler M."/>
            <person name="Boedeker C."/>
            <person name="Pinto D."/>
            <person name="Vollmers J."/>
            <person name="Rivas-Marin E."/>
            <person name="Kohn T."/>
            <person name="Peeters S.H."/>
            <person name="Heuer A."/>
            <person name="Rast P."/>
            <person name="Oberbeckmann S."/>
            <person name="Bunk B."/>
            <person name="Jeske O."/>
            <person name="Meyerdierks A."/>
            <person name="Storesund J.E."/>
            <person name="Kallscheuer N."/>
            <person name="Luecker S."/>
            <person name="Lage O.M."/>
            <person name="Pohl T."/>
            <person name="Merkel B.J."/>
            <person name="Hornburger P."/>
            <person name="Mueller R.-W."/>
            <person name="Bruemmer F."/>
            <person name="Labrenz M."/>
            <person name="Spormann A.M."/>
            <person name="Op den Camp H."/>
            <person name="Overmann J."/>
            <person name="Amann R."/>
            <person name="Jetten M.S.M."/>
            <person name="Mascher T."/>
            <person name="Medema M.H."/>
            <person name="Devos D.P."/>
            <person name="Kaster A.-K."/>
            <person name="Ovreas L."/>
            <person name="Rohde M."/>
            <person name="Galperin M.Y."/>
            <person name="Jogler C."/>
        </authorList>
    </citation>
    <scope>NUCLEOTIDE SEQUENCE [LARGE SCALE GENOMIC DNA]</scope>
    <source>
        <strain evidence="1 2">Pla133</strain>
    </source>
</reference>
<proteinExistence type="predicted"/>
<dbReference type="AlphaFoldDB" id="A0A518BFY7"/>
<accession>A0A518BFY7</accession>
<name>A0A518BFY7_9BACT</name>
<dbReference type="Proteomes" id="UP000316921">
    <property type="component" value="Chromosome"/>
</dbReference>
<gene>
    <name evidence="1" type="ORF">Pla133_09540</name>
</gene>
<sequence>MLHSPNITREVRYAQGERQIVLWSRELDPATDEWFESSVTCSVSFDLGEIRTQLGNRLIVPGTARNGDTVIELWTIPGWTGGWDVTSQVPSTPLGVPNPSSSLQVSIGIVGGGSFVPPQGRSARPPIVREEVYRGSGLGSADFIAFDPFGRFIHVLSQSPPAIFALDLSVDGASPIEVAGPSDLIGLDSARSIVPRTHLDYGRVYLLHHVGLFPGTDELLKSVIYDPDDDGIFDSFQSLDAVQFETAFPPNSLDYSGFAWWWVD</sequence>
<keyword evidence="2" id="KW-1185">Reference proteome</keyword>
<organism evidence="1 2">
    <name type="scientific">Engelhardtia mirabilis</name>
    <dbReference type="NCBI Taxonomy" id="2528011"/>
    <lineage>
        <taxon>Bacteria</taxon>
        <taxon>Pseudomonadati</taxon>
        <taxon>Planctomycetota</taxon>
        <taxon>Planctomycetia</taxon>
        <taxon>Planctomycetia incertae sedis</taxon>
        <taxon>Engelhardtia</taxon>
    </lineage>
</organism>